<feature type="compositionally biased region" description="Basic and acidic residues" evidence="1">
    <location>
        <begin position="39"/>
        <end position="57"/>
    </location>
</feature>
<accession>C6HEW4</accession>
<reference evidence="3" key="1">
    <citation type="submission" date="2009-05" db="EMBL/GenBank/DDBJ databases">
        <title>The genome sequence of Ajellomyces capsulatus strain H143.</title>
        <authorList>
            <person name="Champion M."/>
            <person name="Cuomo C.A."/>
            <person name="Ma L.-J."/>
            <person name="Henn M.R."/>
            <person name="Sil A."/>
            <person name="Goldman B."/>
            <person name="Young S.K."/>
            <person name="Kodira C.D."/>
            <person name="Zeng Q."/>
            <person name="Koehrsen M."/>
            <person name="Alvarado L."/>
            <person name="Berlin A.M."/>
            <person name="Borenstein D."/>
            <person name="Chen Z."/>
            <person name="Engels R."/>
            <person name="Freedman E."/>
            <person name="Gellesch M."/>
            <person name="Goldberg J."/>
            <person name="Griggs A."/>
            <person name="Gujja S."/>
            <person name="Heiman D.I."/>
            <person name="Hepburn T.A."/>
            <person name="Howarth C."/>
            <person name="Jen D."/>
            <person name="Larson L."/>
            <person name="Lewis B."/>
            <person name="Mehta T."/>
            <person name="Park D."/>
            <person name="Pearson M."/>
            <person name="Roberts A."/>
            <person name="Saif S."/>
            <person name="Shea T.D."/>
            <person name="Shenoy N."/>
            <person name="Sisk P."/>
            <person name="Stolte C."/>
            <person name="Sykes S."/>
            <person name="Walk T."/>
            <person name="White J."/>
            <person name="Yandava C."/>
            <person name="Klein B."/>
            <person name="McEwen J.G."/>
            <person name="Puccia R."/>
            <person name="Goldman G.H."/>
            <person name="Felipe M.S."/>
            <person name="Nino-Vega G."/>
            <person name="San-Blas G."/>
            <person name="Taylor J.W."/>
            <person name="Mendoza L."/>
            <person name="Galagan J.E."/>
            <person name="Nusbaum C."/>
            <person name="Birren B.W."/>
        </authorList>
    </citation>
    <scope>NUCLEOTIDE SEQUENCE [LARGE SCALE GENOMIC DNA]</scope>
    <source>
        <strain evidence="3">H143</strain>
    </source>
</reference>
<sequence length="161" mass="17863">MTLGRGRGKGEGGEEAGGCHNFGRPNRQGKGWPHNMGNRGEDAHRVQRTVKADRNDHLPMGGGNGRRSGWNKEPSFFSPAPVHRPLLPPTKGTKDRHYSVKNEGLPCTCGLGLSEKKRFERPTHNALSSRASLKALNREYNKDETWPLLTRRVQECKGTGK</sequence>
<evidence type="ECO:0000256" key="1">
    <source>
        <dbReference type="SAM" id="MobiDB-lite"/>
    </source>
</evidence>
<name>C6HEW4_AJECH</name>
<evidence type="ECO:0000313" key="3">
    <source>
        <dbReference type="Proteomes" id="UP000002624"/>
    </source>
</evidence>
<organism evidence="2 3">
    <name type="scientific">Ajellomyces capsulatus (strain H143)</name>
    <name type="common">Darling's disease fungus</name>
    <name type="synonym">Histoplasma capsulatum</name>
    <dbReference type="NCBI Taxonomy" id="544712"/>
    <lineage>
        <taxon>Eukaryota</taxon>
        <taxon>Fungi</taxon>
        <taxon>Dikarya</taxon>
        <taxon>Ascomycota</taxon>
        <taxon>Pezizomycotina</taxon>
        <taxon>Eurotiomycetes</taxon>
        <taxon>Eurotiomycetidae</taxon>
        <taxon>Onygenales</taxon>
        <taxon>Ajellomycetaceae</taxon>
        <taxon>Histoplasma</taxon>
    </lineage>
</organism>
<feature type="region of interest" description="Disordered" evidence="1">
    <location>
        <begin position="1"/>
        <end position="101"/>
    </location>
</feature>
<dbReference type="HOGENOM" id="CLU_1643233_0_0_1"/>
<dbReference type="EMBL" id="GG692424">
    <property type="protein sequence ID" value="EER41335.1"/>
    <property type="molecule type" value="Genomic_DNA"/>
</dbReference>
<gene>
    <name evidence="2" type="ORF">HCDG_04981</name>
</gene>
<protein>
    <submittedName>
        <fullName evidence="2">Uncharacterized protein</fullName>
    </submittedName>
</protein>
<dbReference type="Proteomes" id="UP000002624">
    <property type="component" value="Unassembled WGS sequence"/>
</dbReference>
<dbReference type="VEuPathDB" id="FungiDB:HCDG_04981"/>
<proteinExistence type="predicted"/>
<evidence type="ECO:0000313" key="2">
    <source>
        <dbReference type="EMBL" id="EER41335.1"/>
    </source>
</evidence>
<dbReference type="AlphaFoldDB" id="C6HEW4"/>